<feature type="region of interest" description="Disordered" evidence="1">
    <location>
        <begin position="32"/>
        <end position="70"/>
    </location>
</feature>
<reference evidence="2" key="1">
    <citation type="submission" date="2014-11" db="EMBL/GenBank/DDBJ databases">
        <authorList>
            <person name="Amaro Gonzalez C."/>
        </authorList>
    </citation>
    <scope>NUCLEOTIDE SEQUENCE</scope>
</reference>
<reference evidence="2" key="2">
    <citation type="journal article" date="2015" name="Fish Shellfish Immunol.">
        <title>Early steps in the European eel (Anguilla anguilla)-Vibrio vulnificus interaction in the gills: Role of the RtxA13 toxin.</title>
        <authorList>
            <person name="Callol A."/>
            <person name="Pajuelo D."/>
            <person name="Ebbesson L."/>
            <person name="Teles M."/>
            <person name="MacKenzie S."/>
            <person name="Amaro C."/>
        </authorList>
    </citation>
    <scope>NUCLEOTIDE SEQUENCE</scope>
</reference>
<evidence type="ECO:0000256" key="1">
    <source>
        <dbReference type="SAM" id="MobiDB-lite"/>
    </source>
</evidence>
<dbReference type="AlphaFoldDB" id="A0A0E9SYG7"/>
<name>A0A0E9SYG7_ANGAN</name>
<sequence>MSWARNREVLGSSPCSSTVFHFCGPTLLTSAVPPSGGLPASPQHAVLPSWGLQTSVREGEAKPHANSSKR</sequence>
<proteinExistence type="predicted"/>
<dbReference type="EMBL" id="GBXM01062236">
    <property type="protein sequence ID" value="JAH46341.1"/>
    <property type="molecule type" value="Transcribed_RNA"/>
</dbReference>
<protein>
    <submittedName>
        <fullName evidence="2">Uncharacterized protein</fullName>
    </submittedName>
</protein>
<organism evidence="2">
    <name type="scientific">Anguilla anguilla</name>
    <name type="common">European freshwater eel</name>
    <name type="synonym">Muraena anguilla</name>
    <dbReference type="NCBI Taxonomy" id="7936"/>
    <lineage>
        <taxon>Eukaryota</taxon>
        <taxon>Metazoa</taxon>
        <taxon>Chordata</taxon>
        <taxon>Craniata</taxon>
        <taxon>Vertebrata</taxon>
        <taxon>Euteleostomi</taxon>
        <taxon>Actinopterygii</taxon>
        <taxon>Neopterygii</taxon>
        <taxon>Teleostei</taxon>
        <taxon>Anguilliformes</taxon>
        <taxon>Anguillidae</taxon>
        <taxon>Anguilla</taxon>
    </lineage>
</organism>
<evidence type="ECO:0000313" key="2">
    <source>
        <dbReference type="EMBL" id="JAH46341.1"/>
    </source>
</evidence>
<accession>A0A0E9SYG7</accession>